<comment type="caution">
    <text evidence="8">The sequence shown here is derived from an EMBL/GenBank/DDBJ whole genome shotgun (WGS) entry which is preliminary data.</text>
</comment>
<protein>
    <recommendedName>
        <fullName evidence="5">Beta-lactamase</fullName>
        <ecNumber evidence="5">3.5.2.6</ecNumber>
    </recommendedName>
</protein>
<organism evidence="8 9">
    <name type="scientific">Hymenobacter lutimineralis</name>
    <dbReference type="NCBI Taxonomy" id="2606448"/>
    <lineage>
        <taxon>Bacteria</taxon>
        <taxon>Pseudomonadati</taxon>
        <taxon>Bacteroidota</taxon>
        <taxon>Cytophagia</taxon>
        <taxon>Cytophagales</taxon>
        <taxon>Hymenobacteraceae</taxon>
        <taxon>Hymenobacter</taxon>
    </lineage>
</organism>
<dbReference type="EC" id="3.5.2.6" evidence="5"/>
<dbReference type="PROSITE" id="PS00336">
    <property type="entry name" value="BETA_LACTAMASE_C"/>
    <property type="match status" value="1"/>
</dbReference>
<dbReference type="RefSeq" id="WP_149072866.1">
    <property type="nucleotide sequence ID" value="NZ_VTHL01000034.1"/>
</dbReference>
<sequence length="123" mass="13574">MASLVFGQPTAPTASSNPNKQLDLVVQREGRPFSKEPTAVGLSIGIIKDKHTYFYNFGTTRKGTSQAPTPHTIYEIGSVSKTFTSLLLAQAVLEKRVSLEDDIRKYMLESVDSQRIQSRAASR</sequence>
<dbReference type="AlphaFoldDB" id="A0A5D6UQI1"/>
<reference evidence="8 9" key="1">
    <citation type="submission" date="2019-08" db="EMBL/GenBank/DDBJ databases">
        <authorList>
            <person name="Seo M.-J."/>
        </authorList>
    </citation>
    <scope>NUCLEOTIDE SEQUENCE [LARGE SCALE GENOMIC DNA]</scope>
    <source>
        <strain evidence="8 9">KIGAM108</strain>
    </source>
</reference>
<evidence type="ECO:0000256" key="6">
    <source>
        <dbReference type="SAM" id="MobiDB-lite"/>
    </source>
</evidence>
<comment type="similarity">
    <text evidence="2 5">Belongs to the class-C beta-lactamase family.</text>
</comment>
<dbReference type="GO" id="GO:0017001">
    <property type="term" value="P:antibiotic catabolic process"/>
    <property type="evidence" value="ECO:0007669"/>
    <property type="project" value="InterPro"/>
</dbReference>
<keyword evidence="3 5" id="KW-0378">Hydrolase</keyword>
<dbReference type="InterPro" id="IPR012338">
    <property type="entry name" value="Beta-lactam/transpept-like"/>
</dbReference>
<keyword evidence="9" id="KW-1185">Reference proteome</keyword>
<dbReference type="InterPro" id="IPR050491">
    <property type="entry name" value="AmpC-like"/>
</dbReference>
<dbReference type="Gene3D" id="3.40.710.10">
    <property type="entry name" value="DD-peptidase/beta-lactamase superfamily"/>
    <property type="match status" value="1"/>
</dbReference>
<comment type="catalytic activity">
    <reaction evidence="1 5">
        <text>a beta-lactam + H2O = a substituted beta-amino acid</text>
        <dbReference type="Rhea" id="RHEA:20401"/>
        <dbReference type="ChEBI" id="CHEBI:15377"/>
        <dbReference type="ChEBI" id="CHEBI:35627"/>
        <dbReference type="ChEBI" id="CHEBI:140347"/>
        <dbReference type="EC" id="3.5.2.6"/>
    </reaction>
</comment>
<dbReference type="InterPro" id="IPR001586">
    <property type="entry name" value="Beta-lactam_class-C_AS"/>
</dbReference>
<feature type="domain" description="Beta-lactamase-related" evidence="7">
    <location>
        <begin position="34"/>
        <end position="107"/>
    </location>
</feature>
<dbReference type="GO" id="GO:0030288">
    <property type="term" value="C:outer membrane-bounded periplasmic space"/>
    <property type="evidence" value="ECO:0007669"/>
    <property type="project" value="InterPro"/>
</dbReference>
<feature type="region of interest" description="Disordered" evidence="6">
    <location>
        <begin position="1"/>
        <end position="21"/>
    </location>
</feature>
<gene>
    <name evidence="8" type="ORF">FY528_20390</name>
</gene>
<keyword evidence="4 5" id="KW-0046">Antibiotic resistance</keyword>
<dbReference type="EMBL" id="VTHL01000034">
    <property type="protein sequence ID" value="TYZ05911.1"/>
    <property type="molecule type" value="Genomic_DNA"/>
</dbReference>
<evidence type="ECO:0000256" key="1">
    <source>
        <dbReference type="ARBA" id="ARBA00001526"/>
    </source>
</evidence>
<dbReference type="GO" id="GO:0046677">
    <property type="term" value="P:response to antibiotic"/>
    <property type="evidence" value="ECO:0007669"/>
    <property type="project" value="UniProtKB-UniRule"/>
</dbReference>
<feature type="compositionally biased region" description="Polar residues" evidence="6">
    <location>
        <begin position="10"/>
        <end position="20"/>
    </location>
</feature>
<name>A0A5D6UQI1_9BACT</name>
<evidence type="ECO:0000256" key="3">
    <source>
        <dbReference type="ARBA" id="ARBA00022801"/>
    </source>
</evidence>
<dbReference type="PANTHER" id="PTHR46825">
    <property type="entry name" value="D-ALANYL-D-ALANINE-CARBOXYPEPTIDASE/ENDOPEPTIDASE AMPH"/>
    <property type="match status" value="1"/>
</dbReference>
<accession>A0A5D6UQI1</accession>
<evidence type="ECO:0000313" key="9">
    <source>
        <dbReference type="Proteomes" id="UP000322791"/>
    </source>
</evidence>
<dbReference type="PANTHER" id="PTHR46825:SF8">
    <property type="entry name" value="BETA-LACTAMASE-RELATED"/>
    <property type="match status" value="1"/>
</dbReference>
<evidence type="ECO:0000256" key="4">
    <source>
        <dbReference type="ARBA" id="ARBA00023251"/>
    </source>
</evidence>
<dbReference type="Pfam" id="PF00144">
    <property type="entry name" value="Beta-lactamase"/>
    <property type="match status" value="1"/>
</dbReference>
<dbReference type="SUPFAM" id="SSF56601">
    <property type="entry name" value="beta-lactamase/transpeptidase-like"/>
    <property type="match status" value="1"/>
</dbReference>
<evidence type="ECO:0000256" key="5">
    <source>
        <dbReference type="RuleBase" id="RU361140"/>
    </source>
</evidence>
<dbReference type="GO" id="GO:0008800">
    <property type="term" value="F:beta-lactamase activity"/>
    <property type="evidence" value="ECO:0007669"/>
    <property type="project" value="UniProtKB-UniRule"/>
</dbReference>
<evidence type="ECO:0000256" key="2">
    <source>
        <dbReference type="ARBA" id="ARBA00007840"/>
    </source>
</evidence>
<evidence type="ECO:0000259" key="7">
    <source>
        <dbReference type="Pfam" id="PF00144"/>
    </source>
</evidence>
<dbReference type="InterPro" id="IPR001466">
    <property type="entry name" value="Beta-lactam-related"/>
</dbReference>
<evidence type="ECO:0000313" key="8">
    <source>
        <dbReference type="EMBL" id="TYZ05911.1"/>
    </source>
</evidence>
<proteinExistence type="inferred from homology"/>
<dbReference type="Proteomes" id="UP000322791">
    <property type="component" value="Unassembled WGS sequence"/>
</dbReference>